<sequence length="123" mass="13989">MAPRDGALRECLRQWKLSGKEEPEEPSWEEKTLLGMYHRQIAEVADMSKSYQWLERAGLKDSTEALIMGAQEQALSARAIKAQLYHTRQDPRCKLCKEGPETVQHLTAGCKTLAGKAYMECYN</sequence>
<gene>
    <name evidence="1" type="ORF">XNOV1_A018289</name>
</gene>
<dbReference type="AlphaFoldDB" id="A0AAV1FG37"/>
<dbReference type="EMBL" id="OY660870">
    <property type="protein sequence ID" value="CAJ1059649.1"/>
    <property type="molecule type" value="Genomic_DNA"/>
</dbReference>
<name>A0AAV1FG37_XYRNO</name>
<keyword evidence="2" id="KW-1185">Reference proteome</keyword>
<dbReference type="PANTHER" id="PTHR35450:SF2">
    <property type="entry name" value="REVERSE TRANSCRIPTASE DOMAIN-CONTAINING PROTEIN"/>
    <property type="match status" value="1"/>
</dbReference>
<protein>
    <submittedName>
        <fullName evidence="1">Uncharacterized protein LOC127604228</fullName>
    </submittedName>
</protein>
<evidence type="ECO:0000313" key="1">
    <source>
        <dbReference type="EMBL" id="CAJ1059649.1"/>
    </source>
</evidence>
<reference evidence="1" key="1">
    <citation type="submission" date="2023-08" db="EMBL/GenBank/DDBJ databases">
        <authorList>
            <person name="Alioto T."/>
            <person name="Alioto T."/>
            <person name="Gomez Garrido J."/>
        </authorList>
    </citation>
    <scope>NUCLEOTIDE SEQUENCE</scope>
</reference>
<evidence type="ECO:0000313" key="2">
    <source>
        <dbReference type="Proteomes" id="UP001178508"/>
    </source>
</evidence>
<dbReference type="PANTHER" id="PTHR35450">
    <property type="entry name" value="REVERSE TRANSCRIPTASE DOMAIN-CONTAINING PROTEIN"/>
    <property type="match status" value="1"/>
</dbReference>
<accession>A0AAV1FG37</accession>
<proteinExistence type="predicted"/>
<dbReference type="Proteomes" id="UP001178508">
    <property type="component" value="Chromosome 7"/>
</dbReference>
<organism evidence="1 2">
    <name type="scientific">Xyrichtys novacula</name>
    <name type="common">Pearly razorfish</name>
    <name type="synonym">Hemipteronotus novacula</name>
    <dbReference type="NCBI Taxonomy" id="13765"/>
    <lineage>
        <taxon>Eukaryota</taxon>
        <taxon>Metazoa</taxon>
        <taxon>Chordata</taxon>
        <taxon>Craniata</taxon>
        <taxon>Vertebrata</taxon>
        <taxon>Euteleostomi</taxon>
        <taxon>Actinopterygii</taxon>
        <taxon>Neopterygii</taxon>
        <taxon>Teleostei</taxon>
        <taxon>Neoteleostei</taxon>
        <taxon>Acanthomorphata</taxon>
        <taxon>Eupercaria</taxon>
        <taxon>Labriformes</taxon>
        <taxon>Labridae</taxon>
        <taxon>Xyrichtys</taxon>
    </lineage>
</organism>